<feature type="compositionally biased region" description="Low complexity" evidence="1">
    <location>
        <begin position="68"/>
        <end position="86"/>
    </location>
</feature>
<evidence type="ECO:0008006" key="4">
    <source>
        <dbReference type="Google" id="ProtNLM"/>
    </source>
</evidence>
<feature type="compositionally biased region" description="Polar residues" evidence="1">
    <location>
        <begin position="30"/>
        <end position="52"/>
    </location>
</feature>
<accession>A0ABP6LTF0</accession>
<feature type="compositionally biased region" description="Low complexity" evidence="1">
    <location>
        <begin position="322"/>
        <end position="338"/>
    </location>
</feature>
<proteinExistence type="predicted"/>
<evidence type="ECO:0000256" key="1">
    <source>
        <dbReference type="SAM" id="MobiDB-lite"/>
    </source>
</evidence>
<gene>
    <name evidence="2" type="ORF">GCM10010529_04190</name>
</gene>
<dbReference type="RefSeq" id="WP_311024373.1">
    <property type="nucleotide sequence ID" value="NZ_BAAAVT010000002.1"/>
</dbReference>
<reference evidence="3" key="1">
    <citation type="journal article" date="2019" name="Int. J. Syst. Evol. Microbiol.">
        <title>The Global Catalogue of Microorganisms (GCM) 10K type strain sequencing project: providing services to taxonomists for standard genome sequencing and annotation.</title>
        <authorList>
            <consortium name="The Broad Institute Genomics Platform"/>
            <consortium name="The Broad Institute Genome Sequencing Center for Infectious Disease"/>
            <person name="Wu L."/>
            <person name="Ma J."/>
        </authorList>
    </citation>
    <scope>NUCLEOTIDE SEQUENCE [LARGE SCALE GENOMIC DNA]</scope>
    <source>
        <strain evidence="3">JCM 14309</strain>
    </source>
</reference>
<feature type="region of interest" description="Disordered" evidence="1">
    <location>
        <begin position="261"/>
        <end position="338"/>
    </location>
</feature>
<keyword evidence="3" id="KW-1185">Reference proteome</keyword>
<evidence type="ECO:0000313" key="2">
    <source>
        <dbReference type="EMBL" id="GAA3053328.1"/>
    </source>
</evidence>
<name>A0ABP6LTF0_9MICC</name>
<comment type="caution">
    <text evidence="2">The sequence shown here is derived from an EMBL/GenBank/DDBJ whole genome shotgun (WGS) entry which is preliminary data.</text>
</comment>
<organism evidence="2 3">
    <name type="scientific">Nesterenkonia aethiopica</name>
    <dbReference type="NCBI Taxonomy" id="269144"/>
    <lineage>
        <taxon>Bacteria</taxon>
        <taxon>Bacillati</taxon>
        <taxon>Actinomycetota</taxon>
        <taxon>Actinomycetes</taxon>
        <taxon>Micrococcales</taxon>
        <taxon>Micrococcaceae</taxon>
        <taxon>Nesterenkonia</taxon>
    </lineage>
</organism>
<dbReference type="Proteomes" id="UP001500236">
    <property type="component" value="Unassembled WGS sequence"/>
</dbReference>
<dbReference type="EMBL" id="BAAAVT010000002">
    <property type="protein sequence ID" value="GAA3053328.1"/>
    <property type="molecule type" value="Genomic_DNA"/>
</dbReference>
<sequence>MIFGRRKKSQGAEKAKPATIREALREEETSPTSPAQEETTESSAAPEQQSATAPAPQESVPQESVPQDSAAAGSETGGASDSASDGASEDNSEDASERIEGGGPYDVTEVETTKGYIDFGAVLVPAGKEQKVRLDIDQKTKRVVALTISVGQASIQIQPFSAPKSGGTWDEVREQIQDSVVRQKGRIKQLDGRFGKELAARVPTTLKDGRAGWRVARFIGFEGNRWFLRGVVGGRGAIDPQAARDVEDLFSRLVVVRGDDPLPPRELLPLRPPEGARRVVLPRNPAQRRDAAPGPNPGAAAVGSGEGDQSGARANGVRPQQRRSAGGAAAGSEGPQQA</sequence>
<protein>
    <recommendedName>
        <fullName evidence="4">DUF3710 domain-containing protein</fullName>
    </recommendedName>
</protein>
<dbReference type="InterPro" id="IPR022183">
    <property type="entry name" value="DUF3710"/>
</dbReference>
<feature type="region of interest" description="Disordered" evidence="1">
    <location>
        <begin position="1"/>
        <end position="107"/>
    </location>
</feature>
<dbReference type="Pfam" id="PF12502">
    <property type="entry name" value="DUF3710"/>
    <property type="match status" value="1"/>
</dbReference>
<evidence type="ECO:0000313" key="3">
    <source>
        <dbReference type="Proteomes" id="UP001500236"/>
    </source>
</evidence>